<reference evidence="2" key="1">
    <citation type="journal article" date="2014" name="Science">
        <title>Ancient hybridizations among the ancestral genomes of bread wheat.</title>
        <authorList>
            <consortium name="International Wheat Genome Sequencing Consortium,"/>
            <person name="Marcussen T."/>
            <person name="Sandve S.R."/>
            <person name="Heier L."/>
            <person name="Spannagl M."/>
            <person name="Pfeifer M."/>
            <person name="Jakobsen K.S."/>
            <person name="Wulff B.B."/>
            <person name="Steuernagel B."/>
            <person name="Mayer K.F."/>
            <person name="Olsen O.A."/>
        </authorList>
    </citation>
    <scope>NUCLEOTIDE SEQUENCE [LARGE SCALE GENOMIC DNA]</scope>
    <source>
        <strain evidence="2">cv. AL8/78</strain>
    </source>
</reference>
<organism evidence="1 2">
    <name type="scientific">Aegilops tauschii subsp. strangulata</name>
    <name type="common">Goatgrass</name>
    <dbReference type="NCBI Taxonomy" id="200361"/>
    <lineage>
        <taxon>Eukaryota</taxon>
        <taxon>Viridiplantae</taxon>
        <taxon>Streptophyta</taxon>
        <taxon>Embryophyta</taxon>
        <taxon>Tracheophyta</taxon>
        <taxon>Spermatophyta</taxon>
        <taxon>Magnoliopsida</taxon>
        <taxon>Liliopsida</taxon>
        <taxon>Poales</taxon>
        <taxon>Poaceae</taxon>
        <taxon>BOP clade</taxon>
        <taxon>Pooideae</taxon>
        <taxon>Triticodae</taxon>
        <taxon>Triticeae</taxon>
        <taxon>Triticinae</taxon>
        <taxon>Aegilops</taxon>
    </lineage>
</organism>
<reference evidence="1" key="5">
    <citation type="journal article" date="2021" name="G3 (Bethesda)">
        <title>Aegilops tauschii genome assembly Aet v5.0 features greater sequence contiguity and improved annotation.</title>
        <authorList>
            <person name="Wang L."/>
            <person name="Zhu T."/>
            <person name="Rodriguez J.C."/>
            <person name="Deal K.R."/>
            <person name="Dubcovsky J."/>
            <person name="McGuire P.E."/>
            <person name="Lux T."/>
            <person name="Spannagl M."/>
            <person name="Mayer K.F.X."/>
            <person name="Baldrich P."/>
            <person name="Meyers B.C."/>
            <person name="Huo N."/>
            <person name="Gu Y.Q."/>
            <person name="Zhou H."/>
            <person name="Devos K.M."/>
            <person name="Bennetzen J.L."/>
            <person name="Unver T."/>
            <person name="Budak H."/>
            <person name="Gulick P.J."/>
            <person name="Galiba G."/>
            <person name="Kalapos B."/>
            <person name="Nelson D.R."/>
            <person name="Li P."/>
            <person name="You F.M."/>
            <person name="Luo M.C."/>
            <person name="Dvorak J."/>
        </authorList>
    </citation>
    <scope>NUCLEOTIDE SEQUENCE [LARGE SCALE GENOMIC DNA]</scope>
    <source>
        <strain evidence="1">cv. AL8/78</strain>
    </source>
</reference>
<dbReference type="Proteomes" id="UP000015105">
    <property type="component" value="Chromosome 4D"/>
</dbReference>
<proteinExistence type="predicted"/>
<reference evidence="1" key="4">
    <citation type="submission" date="2019-03" db="UniProtKB">
        <authorList>
            <consortium name="EnsemblPlants"/>
        </authorList>
    </citation>
    <scope>IDENTIFICATION</scope>
</reference>
<dbReference type="AlphaFoldDB" id="A0A453HGZ4"/>
<reference evidence="1" key="3">
    <citation type="journal article" date="2017" name="Nature">
        <title>Genome sequence of the progenitor of the wheat D genome Aegilops tauschii.</title>
        <authorList>
            <person name="Luo M.C."/>
            <person name="Gu Y.Q."/>
            <person name="Puiu D."/>
            <person name="Wang H."/>
            <person name="Twardziok S.O."/>
            <person name="Deal K.R."/>
            <person name="Huo N."/>
            <person name="Zhu T."/>
            <person name="Wang L."/>
            <person name="Wang Y."/>
            <person name="McGuire P.E."/>
            <person name="Liu S."/>
            <person name="Long H."/>
            <person name="Ramasamy R.K."/>
            <person name="Rodriguez J.C."/>
            <person name="Van S.L."/>
            <person name="Yuan L."/>
            <person name="Wang Z."/>
            <person name="Xia Z."/>
            <person name="Xiao L."/>
            <person name="Anderson O.D."/>
            <person name="Ouyang S."/>
            <person name="Liang Y."/>
            <person name="Zimin A.V."/>
            <person name="Pertea G."/>
            <person name="Qi P."/>
            <person name="Bennetzen J.L."/>
            <person name="Dai X."/>
            <person name="Dawson M.W."/>
            <person name="Muller H.G."/>
            <person name="Kugler K."/>
            <person name="Rivarola-Duarte L."/>
            <person name="Spannagl M."/>
            <person name="Mayer K.F.X."/>
            <person name="Lu F.H."/>
            <person name="Bevan M.W."/>
            <person name="Leroy P."/>
            <person name="Li P."/>
            <person name="You F.M."/>
            <person name="Sun Q."/>
            <person name="Liu Z."/>
            <person name="Lyons E."/>
            <person name="Wicker T."/>
            <person name="Salzberg S.L."/>
            <person name="Devos K.M."/>
            <person name="Dvorak J."/>
        </authorList>
    </citation>
    <scope>NUCLEOTIDE SEQUENCE [LARGE SCALE GENOMIC DNA]</scope>
    <source>
        <strain evidence="1">cv. AL8/78</strain>
    </source>
</reference>
<protein>
    <submittedName>
        <fullName evidence="1">Uncharacterized protein</fullName>
    </submittedName>
</protein>
<dbReference type="Gramene" id="AET4Gv20185800.26">
    <property type="protein sequence ID" value="AET4Gv20185800.26"/>
    <property type="gene ID" value="AET4Gv20185800"/>
</dbReference>
<sequence>MLYQPFQFGKLNIALLNVRKALKFGTLNWTFLQQNLILTCKNGSPDSTEVLYALCCILFATPR</sequence>
<name>A0A453HGZ4_AEGTS</name>
<accession>A0A453HGZ4</accession>
<reference evidence="2" key="2">
    <citation type="journal article" date="2017" name="Nat. Plants">
        <title>The Aegilops tauschii genome reveals multiple impacts of transposons.</title>
        <authorList>
            <person name="Zhao G."/>
            <person name="Zou C."/>
            <person name="Li K."/>
            <person name="Wang K."/>
            <person name="Li T."/>
            <person name="Gao L."/>
            <person name="Zhang X."/>
            <person name="Wang H."/>
            <person name="Yang Z."/>
            <person name="Liu X."/>
            <person name="Jiang W."/>
            <person name="Mao L."/>
            <person name="Kong X."/>
            <person name="Jiao Y."/>
            <person name="Jia J."/>
        </authorList>
    </citation>
    <scope>NUCLEOTIDE SEQUENCE [LARGE SCALE GENOMIC DNA]</scope>
    <source>
        <strain evidence="2">cv. AL8/78</strain>
    </source>
</reference>
<keyword evidence="2" id="KW-1185">Reference proteome</keyword>
<evidence type="ECO:0000313" key="2">
    <source>
        <dbReference type="Proteomes" id="UP000015105"/>
    </source>
</evidence>
<dbReference type="EnsemblPlants" id="AET4Gv20185800.26">
    <property type="protein sequence ID" value="AET4Gv20185800.26"/>
    <property type="gene ID" value="AET4Gv20185800"/>
</dbReference>
<evidence type="ECO:0000313" key="1">
    <source>
        <dbReference type="EnsemblPlants" id="AET4Gv20185800.26"/>
    </source>
</evidence>